<evidence type="ECO:0000313" key="3">
    <source>
        <dbReference type="Proteomes" id="UP000254712"/>
    </source>
</evidence>
<evidence type="ECO:0000256" key="1">
    <source>
        <dbReference type="SAM" id="Phobius"/>
    </source>
</evidence>
<keyword evidence="1" id="KW-0472">Membrane</keyword>
<feature type="transmembrane region" description="Helical" evidence="1">
    <location>
        <begin position="6"/>
        <end position="29"/>
    </location>
</feature>
<reference evidence="2 3" key="1">
    <citation type="submission" date="2018-06" db="EMBL/GenBank/DDBJ databases">
        <authorList>
            <consortium name="Pathogen Informatics"/>
            <person name="Doyle S."/>
        </authorList>
    </citation>
    <scope>NUCLEOTIDE SEQUENCE [LARGE SCALE GENOMIC DNA]</scope>
    <source>
        <strain evidence="2 3">NCTC8261</strain>
    </source>
</reference>
<keyword evidence="1" id="KW-0812">Transmembrane</keyword>
<accession>A0A379WLJ3</accession>
<dbReference type="AlphaFoldDB" id="A0A379WLJ3"/>
<evidence type="ECO:0000313" key="2">
    <source>
        <dbReference type="EMBL" id="SUH34508.1"/>
    </source>
</evidence>
<keyword evidence="1" id="KW-1133">Transmembrane helix</keyword>
<name>A0A379WLJ3_SALET</name>
<proteinExistence type="predicted"/>
<dbReference type="EMBL" id="UGXT01000002">
    <property type="protein sequence ID" value="SUH34508.1"/>
    <property type="molecule type" value="Genomic_DNA"/>
</dbReference>
<sequence>MEGADLLTAGVLFLFAAVAAVPLAARLGIARC</sequence>
<dbReference type="Proteomes" id="UP000254712">
    <property type="component" value="Unassembled WGS sequence"/>
</dbReference>
<gene>
    <name evidence="2" type="primary">kefB_1</name>
    <name evidence="2" type="ORF">NCTC8261_00689</name>
</gene>
<protein>
    <submittedName>
        <fullName evidence="2">NEM-activable K(+)/H(+) antiporter</fullName>
    </submittedName>
</protein>
<organism evidence="2 3">
    <name type="scientific">Salmonella enterica I</name>
    <dbReference type="NCBI Taxonomy" id="59201"/>
    <lineage>
        <taxon>Bacteria</taxon>
        <taxon>Pseudomonadati</taxon>
        <taxon>Pseudomonadota</taxon>
        <taxon>Gammaproteobacteria</taxon>
        <taxon>Enterobacterales</taxon>
        <taxon>Enterobacteriaceae</taxon>
        <taxon>Salmonella</taxon>
    </lineage>
</organism>